<dbReference type="Gene3D" id="3.40.190.10">
    <property type="entry name" value="Periplasmic binding protein-like II"/>
    <property type="match status" value="2"/>
</dbReference>
<dbReference type="AlphaFoldDB" id="A0A136A1V4"/>
<comment type="caution">
    <text evidence="2">The sequence shown here is derived from an EMBL/GenBank/DDBJ whole genome shotgun (WGS) entry which is preliminary data.</text>
</comment>
<dbReference type="OrthoDB" id="8587856at2"/>
<sequence length="258" mass="29127">MRHILILLSLIVCGIDAQELKILAVDEPPAAFIDSSNQPDGYVVDIVKAMQKTLNHHARINFIPEARGLNIMADEPNTLLMSISRTPSREPHFNWIAKVMDKKWEVFTMANRHISVGSLQDLRVLSSIGVVRGDVREEWLVNANFKNLNSVTMHKQNIQMLELGRVEAIVYEKHGLLIQANSLGIESSRFKSVFVLNQASVYIVMSKGSSPQLVKQWQMAFSEIAENGELQNIALRWQGILRSQLNIDSEVVNNILVF</sequence>
<evidence type="ECO:0000313" key="3">
    <source>
        <dbReference type="Proteomes" id="UP000070299"/>
    </source>
</evidence>
<dbReference type="SUPFAM" id="SSF53850">
    <property type="entry name" value="Periplasmic binding protein-like II"/>
    <property type="match status" value="1"/>
</dbReference>
<dbReference type="SMART" id="SM00062">
    <property type="entry name" value="PBPb"/>
    <property type="match status" value="1"/>
</dbReference>
<organism evidence="2 3">
    <name type="scientific">Paraglaciecola hydrolytica</name>
    <dbReference type="NCBI Taxonomy" id="1799789"/>
    <lineage>
        <taxon>Bacteria</taxon>
        <taxon>Pseudomonadati</taxon>
        <taxon>Pseudomonadota</taxon>
        <taxon>Gammaproteobacteria</taxon>
        <taxon>Alteromonadales</taxon>
        <taxon>Alteromonadaceae</taxon>
        <taxon>Paraglaciecola</taxon>
    </lineage>
</organism>
<dbReference type="EMBL" id="LSNE01000005">
    <property type="protein sequence ID" value="KXI29177.1"/>
    <property type="molecule type" value="Genomic_DNA"/>
</dbReference>
<accession>A0A136A1V4</accession>
<feature type="domain" description="Solute-binding protein family 3/N-terminal" evidence="1">
    <location>
        <begin position="19"/>
        <end position="241"/>
    </location>
</feature>
<gene>
    <name evidence="2" type="ORF">AX660_13590</name>
</gene>
<dbReference type="RefSeq" id="WP_068376289.1">
    <property type="nucleotide sequence ID" value="NZ_LSNE01000005.1"/>
</dbReference>
<proteinExistence type="predicted"/>
<protein>
    <recommendedName>
        <fullName evidence="1">Solute-binding protein family 3/N-terminal domain-containing protein</fullName>
    </recommendedName>
</protein>
<dbReference type="PANTHER" id="PTHR38834:SF3">
    <property type="entry name" value="SOLUTE-BINDING PROTEIN FAMILY 3_N-TERMINAL DOMAIN-CONTAINING PROTEIN"/>
    <property type="match status" value="1"/>
</dbReference>
<dbReference type="InterPro" id="IPR001638">
    <property type="entry name" value="Solute-binding_3/MltF_N"/>
</dbReference>
<dbReference type="PANTHER" id="PTHR38834">
    <property type="entry name" value="PERIPLASMIC SUBSTRATE BINDING PROTEIN FAMILY 3"/>
    <property type="match status" value="1"/>
</dbReference>
<evidence type="ECO:0000259" key="1">
    <source>
        <dbReference type="SMART" id="SM00062"/>
    </source>
</evidence>
<dbReference type="Pfam" id="PF00497">
    <property type="entry name" value="SBP_bac_3"/>
    <property type="match status" value="1"/>
</dbReference>
<dbReference type="Proteomes" id="UP000070299">
    <property type="component" value="Unassembled WGS sequence"/>
</dbReference>
<evidence type="ECO:0000313" key="2">
    <source>
        <dbReference type="EMBL" id="KXI29177.1"/>
    </source>
</evidence>
<keyword evidence="3" id="KW-1185">Reference proteome</keyword>
<reference evidence="3" key="1">
    <citation type="submission" date="2016-02" db="EMBL/GenBank/DDBJ databases">
        <authorList>
            <person name="Schultz-Johansen M."/>
            <person name="Glaring M.A."/>
            <person name="Bech P.K."/>
            <person name="Stougaard P."/>
        </authorList>
    </citation>
    <scope>NUCLEOTIDE SEQUENCE [LARGE SCALE GENOMIC DNA]</scope>
    <source>
        <strain evidence="3">S66</strain>
    </source>
</reference>
<dbReference type="STRING" id="1799789.AX660_13590"/>
<name>A0A136A1V4_9ALTE</name>